<dbReference type="EMBL" id="JABFTP020000186">
    <property type="protein sequence ID" value="KAL3290132.1"/>
    <property type="molecule type" value="Genomic_DNA"/>
</dbReference>
<protein>
    <recommendedName>
        <fullName evidence="3">Secreted protein</fullName>
    </recommendedName>
</protein>
<reference evidence="1 2" key="1">
    <citation type="journal article" date="2021" name="BMC Biol.">
        <title>Horizontally acquired antibacterial genes associated with adaptive radiation of ladybird beetles.</title>
        <authorList>
            <person name="Li H.S."/>
            <person name="Tang X.F."/>
            <person name="Huang Y.H."/>
            <person name="Xu Z.Y."/>
            <person name="Chen M.L."/>
            <person name="Du X.Y."/>
            <person name="Qiu B.Y."/>
            <person name="Chen P.T."/>
            <person name="Zhang W."/>
            <person name="Slipinski A."/>
            <person name="Escalona H.E."/>
            <person name="Waterhouse R.M."/>
            <person name="Zwick A."/>
            <person name="Pang H."/>
        </authorList>
    </citation>
    <scope>NUCLEOTIDE SEQUENCE [LARGE SCALE GENOMIC DNA]</scope>
    <source>
        <strain evidence="1">SYSU2018</strain>
    </source>
</reference>
<comment type="caution">
    <text evidence="1">The sequence shown here is derived from an EMBL/GenBank/DDBJ whole genome shotgun (WGS) entry which is preliminary data.</text>
</comment>
<name>A0ABD2PH53_9CUCU</name>
<keyword evidence="2" id="KW-1185">Reference proteome</keyword>
<evidence type="ECO:0000313" key="2">
    <source>
        <dbReference type="Proteomes" id="UP001516400"/>
    </source>
</evidence>
<accession>A0ABD2PH53</accession>
<feature type="non-terminal residue" evidence="1">
    <location>
        <position position="88"/>
    </location>
</feature>
<dbReference type="AlphaFoldDB" id="A0ABD2PH53"/>
<proteinExistence type="predicted"/>
<evidence type="ECO:0000313" key="1">
    <source>
        <dbReference type="EMBL" id="KAL3290132.1"/>
    </source>
</evidence>
<evidence type="ECO:0008006" key="3">
    <source>
        <dbReference type="Google" id="ProtNLM"/>
    </source>
</evidence>
<gene>
    <name evidence="1" type="ORF">HHI36_023497</name>
</gene>
<organism evidence="1 2">
    <name type="scientific">Cryptolaemus montrouzieri</name>
    <dbReference type="NCBI Taxonomy" id="559131"/>
    <lineage>
        <taxon>Eukaryota</taxon>
        <taxon>Metazoa</taxon>
        <taxon>Ecdysozoa</taxon>
        <taxon>Arthropoda</taxon>
        <taxon>Hexapoda</taxon>
        <taxon>Insecta</taxon>
        <taxon>Pterygota</taxon>
        <taxon>Neoptera</taxon>
        <taxon>Endopterygota</taxon>
        <taxon>Coleoptera</taxon>
        <taxon>Polyphaga</taxon>
        <taxon>Cucujiformia</taxon>
        <taxon>Coccinelloidea</taxon>
        <taxon>Coccinellidae</taxon>
        <taxon>Scymninae</taxon>
        <taxon>Scymnini</taxon>
        <taxon>Cryptolaemus</taxon>
    </lineage>
</organism>
<sequence>MLVFGGLVLPLKLAIHVNPPYSYGPPKLPIKNNFAWNTASNRHCNRNDRHNIQAAVIGIKYGDCALLGNDPITDSRFTSSNASSICVE</sequence>
<dbReference type="Proteomes" id="UP001516400">
    <property type="component" value="Unassembled WGS sequence"/>
</dbReference>